<dbReference type="Gene3D" id="3.30.450.20">
    <property type="entry name" value="PAS domain"/>
    <property type="match status" value="1"/>
</dbReference>
<evidence type="ECO:0000256" key="9">
    <source>
        <dbReference type="PROSITE-ProRule" id="PRU00284"/>
    </source>
</evidence>
<feature type="coiled-coil region" evidence="10">
    <location>
        <begin position="610"/>
        <end position="682"/>
    </location>
</feature>
<feature type="domain" description="HAMP" evidence="13">
    <location>
        <begin position="332"/>
        <end position="387"/>
    </location>
</feature>
<comment type="subcellular location">
    <subcellularLocation>
        <location evidence="1">Cell membrane</location>
        <topology evidence="1">Multi-pass membrane protein</topology>
    </subcellularLocation>
</comment>
<dbReference type="CDD" id="cd06225">
    <property type="entry name" value="HAMP"/>
    <property type="match status" value="1"/>
</dbReference>
<dbReference type="PROSITE" id="PS50885">
    <property type="entry name" value="HAMP"/>
    <property type="match status" value="1"/>
</dbReference>
<proteinExistence type="inferred from homology"/>
<keyword evidence="7 9" id="KW-0807">Transducer</keyword>
<dbReference type="CDD" id="cd18773">
    <property type="entry name" value="PDC1_HK_sensor"/>
    <property type="match status" value="1"/>
</dbReference>
<dbReference type="InterPro" id="IPR033479">
    <property type="entry name" value="dCache_1"/>
</dbReference>
<dbReference type="CDD" id="cd12912">
    <property type="entry name" value="PDC2_MCP_like"/>
    <property type="match status" value="1"/>
</dbReference>
<evidence type="ECO:0000256" key="4">
    <source>
        <dbReference type="ARBA" id="ARBA00022692"/>
    </source>
</evidence>
<dbReference type="GO" id="GO:0005886">
    <property type="term" value="C:plasma membrane"/>
    <property type="evidence" value="ECO:0007669"/>
    <property type="project" value="UniProtKB-SubCell"/>
</dbReference>
<evidence type="ECO:0000256" key="5">
    <source>
        <dbReference type="ARBA" id="ARBA00022989"/>
    </source>
</evidence>
<dbReference type="OrthoDB" id="9814363at2"/>
<keyword evidence="2" id="KW-1003">Cell membrane</keyword>
<protein>
    <submittedName>
        <fullName evidence="14">Methyl-accepting chemotaxis protein McpB</fullName>
    </submittedName>
</protein>
<dbReference type="InterPro" id="IPR004089">
    <property type="entry name" value="MCPsignal_dom"/>
</dbReference>
<evidence type="ECO:0000256" key="2">
    <source>
        <dbReference type="ARBA" id="ARBA00022475"/>
    </source>
</evidence>
<comment type="caution">
    <text evidence="14">The sequence shown here is derived from an EMBL/GenBank/DDBJ whole genome shotgun (WGS) entry which is preliminary data.</text>
</comment>
<dbReference type="GO" id="GO:0006935">
    <property type="term" value="P:chemotaxis"/>
    <property type="evidence" value="ECO:0007669"/>
    <property type="project" value="UniProtKB-KW"/>
</dbReference>
<keyword evidence="3" id="KW-0145">Chemotaxis</keyword>
<dbReference type="Pfam" id="PF02743">
    <property type="entry name" value="dCache_1"/>
    <property type="match status" value="1"/>
</dbReference>
<dbReference type="CDD" id="cd11386">
    <property type="entry name" value="MCP_signal"/>
    <property type="match status" value="1"/>
</dbReference>
<name>A0A151B3X7_9CLOT</name>
<dbReference type="Gene3D" id="1.10.287.950">
    <property type="entry name" value="Methyl-accepting chemotaxis protein"/>
    <property type="match status" value="1"/>
</dbReference>
<dbReference type="GO" id="GO:0007165">
    <property type="term" value="P:signal transduction"/>
    <property type="evidence" value="ECO:0007669"/>
    <property type="project" value="UniProtKB-KW"/>
</dbReference>
<dbReference type="Gene3D" id="6.10.340.10">
    <property type="match status" value="1"/>
</dbReference>
<dbReference type="AlphaFoldDB" id="A0A151B3X7"/>
<feature type="transmembrane region" description="Helical" evidence="11">
    <location>
        <begin position="311"/>
        <end position="330"/>
    </location>
</feature>
<comment type="similarity">
    <text evidence="8">Belongs to the methyl-accepting chemotaxis (MCP) protein family.</text>
</comment>
<reference evidence="14 15" key="1">
    <citation type="submission" date="2016-02" db="EMBL/GenBank/DDBJ databases">
        <title>Genome sequence of Clostridium tepidiprofundi DSM 19306.</title>
        <authorList>
            <person name="Poehlein A."/>
            <person name="Daniel R."/>
        </authorList>
    </citation>
    <scope>NUCLEOTIDE SEQUENCE [LARGE SCALE GENOMIC DNA]</scope>
    <source>
        <strain evidence="14 15">DSM 19306</strain>
    </source>
</reference>
<dbReference type="SMART" id="SM00283">
    <property type="entry name" value="MA"/>
    <property type="match status" value="1"/>
</dbReference>
<keyword evidence="10" id="KW-0175">Coiled coil</keyword>
<evidence type="ECO:0000256" key="1">
    <source>
        <dbReference type="ARBA" id="ARBA00004651"/>
    </source>
</evidence>
<dbReference type="Proteomes" id="UP000075531">
    <property type="component" value="Unassembled WGS sequence"/>
</dbReference>
<dbReference type="STRING" id="1121338.CLTEP_14490"/>
<dbReference type="InterPro" id="IPR029151">
    <property type="entry name" value="Sensor-like_sf"/>
</dbReference>
<gene>
    <name evidence="14" type="primary">mcpB_2</name>
    <name evidence="14" type="ORF">CLTEP_14490</name>
</gene>
<dbReference type="SMART" id="SM00304">
    <property type="entry name" value="HAMP"/>
    <property type="match status" value="1"/>
</dbReference>
<keyword evidence="4 11" id="KW-0812">Transmembrane</keyword>
<feature type="domain" description="Methyl-accepting transducer" evidence="12">
    <location>
        <begin position="406"/>
        <end position="656"/>
    </location>
</feature>
<dbReference type="Pfam" id="PF00015">
    <property type="entry name" value="MCPsignal"/>
    <property type="match status" value="1"/>
</dbReference>
<dbReference type="RefSeq" id="WP_066824683.1">
    <property type="nucleotide sequence ID" value="NZ_LTBA01000013.1"/>
</dbReference>
<evidence type="ECO:0000256" key="7">
    <source>
        <dbReference type="ARBA" id="ARBA00023224"/>
    </source>
</evidence>
<organism evidence="14 15">
    <name type="scientific">Clostridium tepidiprofundi DSM 19306</name>
    <dbReference type="NCBI Taxonomy" id="1121338"/>
    <lineage>
        <taxon>Bacteria</taxon>
        <taxon>Bacillati</taxon>
        <taxon>Bacillota</taxon>
        <taxon>Clostridia</taxon>
        <taxon>Eubacteriales</taxon>
        <taxon>Clostridiaceae</taxon>
        <taxon>Clostridium</taxon>
    </lineage>
</organism>
<dbReference type="PROSITE" id="PS50111">
    <property type="entry name" value="CHEMOTAXIS_TRANSDUC_2"/>
    <property type="match status" value="1"/>
</dbReference>
<dbReference type="SUPFAM" id="SSF103190">
    <property type="entry name" value="Sensory domain-like"/>
    <property type="match status" value="1"/>
</dbReference>
<dbReference type="EMBL" id="LTBA01000013">
    <property type="protein sequence ID" value="KYH34621.1"/>
    <property type="molecule type" value="Genomic_DNA"/>
</dbReference>
<dbReference type="PANTHER" id="PTHR32089">
    <property type="entry name" value="METHYL-ACCEPTING CHEMOTAXIS PROTEIN MCPB"/>
    <property type="match status" value="1"/>
</dbReference>
<keyword evidence="15" id="KW-1185">Reference proteome</keyword>
<evidence type="ECO:0000256" key="8">
    <source>
        <dbReference type="ARBA" id="ARBA00029447"/>
    </source>
</evidence>
<sequence>MKIKRSNSMNMRKKLILIFICVLMFPILIIGIISNVYIREKLRDDFVKSSEKQIILADKSINAYFESIKENVKFMANDLMIKKADYTITKYVNKTREEDLKMTPSLNGGIEQGIYERFLLYAKTHPRTAYVYLGLENGGYIQWPEETILKNYDPRKRPYYIAGMKNKGNVTITEPYYWEPIQSAVISTVTTVKDESGNIIGVLGIDANLKGITEMIKNIKIGDSGYLILTDSKGKIIADAKDSNLNFKDISELKVNSFNNLKNIKNDNFEISLDNKKYIANIVTSPQTNWKYIALIPYSEVMRTANNIRNIIIVLSLISIVISILVAYIFSNRISKPLENTANYLQIIESGDFTHNIPEIILKRKDEIGKLVGSVDSMKTNIASLIKGVKDTTGTVKETSDFLMKMANDTEIMTRDISQAIEQIALSATDQANSLEVGVIKTNELADQIIMVKESTNEIEKISNSNSELSEKGLSVLSSLISKSNEVKDYSNKINEMVTDMSNMSNKIGTITETIWEIAEQTNLLSLNAAIEAARAGEQGKGFAVVANEVKKLAEESSNAAKDIKKLIESMQIQVSDIVSTVQNTNIIIADQDRVVNDTENIFEDITTHINMLKLKIEEVKGSYDEMEEKKEKLVEVIENISAISEETAASAEEVSASASEQKRVIEQVSSYSENLNKLSENLQEKVNYFKI</sequence>
<keyword evidence="6 11" id="KW-0472">Membrane</keyword>
<keyword evidence="5 11" id="KW-1133">Transmembrane helix</keyword>
<evidence type="ECO:0000256" key="3">
    <source>
        <dbReference type="ARBA" id="ARBA00022500"/>
    </source>
</evidence>
<evidence type="ECO:0000313" key="14">
    <source>
        <dbReference type="EMBL" id="KYH34621.1"/>
    </source>
</evidence>
<feature type="transmembrane region" description="Helical" evidence="11">
    <location>
        <begin position="15"/>
        <end position="38"/>
    </location>
</feature>
<dbReference type="SUPFAM" id="SSF58104">
    <property type="entry name" value="Methyl-accepting chemotaxis protein (MCP) signaling domain"/>
    <property type="match status" value="1"/>
</dbReference>
<accession>A0A151B3X7</accession>
<evidence type="ECO:0000256" key="6">
    <source>
        <dbReference type="ARBA" id="ARBA00023136"/>
    </source>
</evidence>
<evidence type="ECO:0000313" key="15">
    <source>
        <dbReference type="Proteomes" id="UP000075531"/>
    </source>
</evidence>
<evidence type="ECO:0000259" key="12">
    <source>
        <dbReference type="PROSITE" id="PS50111"/>
    </source>
</evidence>
<dbReference type="Pfam" id="PF00672">
    <property type="entry name" value="HAMP"/>
    <property type="match status" value="1"/>
</dbReference>
<dbReference type="PANTHER" id="PTHR32089:SF112">
    <property type="entry name" value="LYSOZYME-LIKE PROTEIN-RELATED"/>
    <property type="match status" value="1"/>
</dbReference>
<evidence type="ECO:0000256" key="11">
    <source>
        <dbReference type="SAM" id="Phobius"/>
    </source>
</evidence>
<dbReference type="PATRIC" id="fig|1121338.3.peg.1489"/>
<dbReference type="InterPro" id="IPR003660">
    <property type="entry name" value="HAMP_dom"/>
</dbReference>
<evidence type="ECO:0000256" key="10">
    <source>
        <dbReference type="SAM" id="Coils"/>
    </source>
</evidence>
<evidence type="ECO:0000259" key="13">
    <source>
        <dbReference type="PROSITE" id="PS50885"/>
    </source>
</evidence>